<protein>
    <submittedName>
        <fullName evidence="1">Uncharacterized protein</fullName>
    </submittedName>
</protein>
<dbReference type="Proteomes" id="UP001057402">
    <property type="component" value="Chromosome 6"/>
</dbReference>
<evidence type="ECO:0000313" key="2">
    <source>
        <dbReference type="Proteomes" id="UP001057402"/>
    </source>
</evidence>
<keyword evidence="2" id="KW-1185">Reference proteome</keyword>
<reference evidence="2" key="1">
    <citation type="journal article" date="2023" name="Front. Plant Sci.">
        <title>Chromosomal-level genome assembly of Melastoma candidum provides insights into trichome evolution.</title>
        <authorList>
            <person name="Zhong Y."/>
            <person name="Wu W."/>
            <person name="Sun C."/>
            <person name="Zou P."/>
            <person name="Liu Y."/>
            <person name="Dai S."/>
            <person name="Zhou R."/>
        </authorList>
    </citation>
    <scope>NUCLEOTIDE SEQUENCE [LARGE SCALE GENOMIC DNA]</scope>
</reference>
<name>A0ACB9QFI4_9MYRT</name>
<comment type="caution">
    <text evidence="1">The sequence shown here is derived from an EMBL/GenBank/DDBJ whole genome shotgun (WGS) entry which is preliminary data.</text>
</comment>
<evidence type="ECO:0000313" key="1">
    <source>
        <dbReference type="EMBL" id="KAI4365458.1"/>
    </source>
</evidence>
<organism evidence="1 2">
    <name type="scientific">Melastoma candidum</name>
    <dbReference type="NCBI Taxonomy" id="119954"/>
    <lineage>
        <taxon>Eukaryota</taxon>
        <taxon>Viridiplantae</taxon>
        <taxon>Streptophyta</taxon>
        <taxon>Embryophyta</taxon>
        <taxon>Tracheophyta</taxon>
        <taxon>Spermatophyta</taxon>
        <taxon>Magnoliopsida</taxon>
        <taxon>eudicotyledons</taxon>
        <taxon>Gunneridae</taxon>
        <taxon>Pentapetalae</taxon>
        <taxon>rosids</taxon>
        <taxon>malvids</taxon>
        <taxon>Myrtales</taxon>
        <taxon>Melastomataceae</taxon>
        <taxon>Melastomatoideae</taxon>
        <taxon>Melastomateae</taxon>
        <taxon>Melastoma</taxon>
    </lineage>
</organism>
<gene>
    <name evidence="1" type="ORF">MLD38_021443</name>
</gene>
<sequence>MEHNAKLFDRVNEIAARKGCTPPQLALACLHHQGDDVCLIPRTTNIDSFDQNIGAPSVKLSAEETSKLGSIASADGFKCGRYAGSGGTWENSETLPLST</sequence>
<accession>A0ACB9QFI4</accession>
<dbReference type="EMBL" id="CM042885">
    <property type="protein sequence ID" value="KAI4365458.1"/>
    <property type="molecule type" value="Genomic_DNA"/>
</dbReference>
<proteinExistence type="predicted"/>